<dbReference type="InterPro" id="IPR032710">
    <property type="entry name" value="NTF2-like_dom_sf"/>
</dbReference>
<reference evidence="2" key="1">
    <citation type="submission" date="2019-09" db="EMBL/GenBank/DDBJ databases">
        <authorList>
            <person name="Needham M D."/>
        </authorList>
    </citation>
    <scope>NUCLEOTIDE SEQUENCE</scope>
</reference>
<protein>
    <submittedName>
        <fullName evidence="2">Nuclear transport factor 2 (NTF2) domain</fullName>
    </submittedName>
</protein>
<evidence type="ECO:0000259" key="1">
    <source>
        <dbReference type="PROSITE" id="PS50177"/>
    </source>
</evidence>
<dbReference type="AlphaFoldDB" id="A0A5E8CMF3"/>
<organism evidence="2">
    <name type="scientific">seawater metagenome</name>
    <dbReference type="NCBI Taxonomy" id="1561972"/>
    <lineage>
        <taxon>unclassified sequences</taxon>
        <taxon>metagenomes</taxon>
        <taxon>ecological metagenomes</taxon>
    </lineage>
</organism>
<dbReference type="InterPro" id="IPR045875">
    <property type="entry name" value="NTF2"/>
</dbReference>
<name>A0A5E8CMF3_9ZZZZ</name>
<dbReference type="PROSITE" id="PS50177">
    <property type="entry name" value="NTF2_DOMAIN"/>
    <property type="match status" value="1"/>
</dbReference>
<dbReference type="EMBL" id="CABVLZ010000004">
    <property type="protein sequence ID" value="VVU95230.1"/>
    <property type="molecule type" value="Genomic_DNA"/>
</dbReference>
<dbReference type="SUPFAM" id="SSF54427">
    <property type="entry name" value="NTF2-like"/>
    <property type="match status" value="1"/>
</dbReference>
<proteinExistence type="predicted"/>
<feature type="domain" description="NTF2" evidence="1">
    <location>
        <begin position="20"/>
        <end position="137"/>
    </location>
</feature>
<dbReference type="InterPro" id="IPR002075">
    <property type="entry name" value="NTF2_dom"/>
</dbReference>
<dbReference type="Pfam" id="PF02136">
    <property type="entry name" value="NTF2"/>
    <property type="match status" value="1"/>
</dbReference>
<dbReference type="InterPro" id="IPR018222">
    <property type="entry name" value="Nuclear_transport_factor_2_euk"/>
</dbReference>
<dbReference type="GO" id="GO:0006913">
    <property type="term" value="P:nucleocytoplasmic transport"/>
    <property type="evidence" value="ECO:0007669"/>
    <property type="project" value="InterPro"/>
</dbReference>
<sequence>MEIQDEQIKDQGFKYDPHVLSIEFVKFYYTYLKSNPNLLIDSTGNFLFKDRSVYKIQGKDYVGQECILNTLINLKARGVNHEISNIDVLQSGLRRINILVTGKMFLDGFTYNFTEYFHIGCVKKNSDWFIQSSILRTL</sequence>
<accession>A0A5E8CMF3</accession>
<dbReference type="Gene3D" id="3.10.450.50">
    <property type="match status" value="1"/>
</dbReference>
<dbReference type="PANTHER" id="PTHR12612">
    <property type="entry name" value="NUCLEAR TRANSPORT FACTOR 2"/>
    <property type="match status" value="1"/>
</dbReference>
<gene>
    <name evidence="2" type="ORF">CPAV1605_955</name>
</gene>
<evidence type="ECO:0000313" key="2">
    <source>
        <dbReference type="EMBL" id="VVU95230.1"/>
    </source>
</evidence>